<keyword evidence="5" id="KW-1185">Reference proteome</keyword>
<protein>
    <submittedName>
        <fullName evidence="4">Acetyltransferase</fullName>
    </submittedName>
</protein>
<dbReference type="Proteomes" id="UP000054837">
    <property type="component" value="Unassembled WGS sequence"/>
</dbReference>
<evidence type="ECO:0000259" key="3">
    <source>
        <dbReference type="PROSITE" id="PS51186"/>
    </source>
</evidence>
<dbReference type="NCBIfam" id="NF002959">
    <property type="entry name" value="PRK03624.1"/>
    <property type="match status" value="1"/>
</dbReference>
<feature type="domain" description="N-acetyltransferase" evidence="3">
    <location>
        <begin position="1"/>
        <end position="144"/>
    </location>
</feature>
<name>A0A0W8IAM9_9MICO</name>
<evidence type="ECO:0000256" key="2">
    <source>
        <dbReference type="ARBA" id="ARBA00023315"/>
    </source>
</evidence>
<gene>
    <name evidence="4" type="ORF">AVL62_11890</name>
</gene>
<dbReference type="SUPFAM" id="SSF55729">
    <property type="entry name" value="Acyl-CoA N-acyltransferases (Nat)"/>
    <property type="match status" value="1"/>
</dbReference>
<dbReference type="PANTHER" id="PTHR43877">
    <property type="entry name" value="AMINOALKYLPHOSPHONATE N-ACETYLTRANSFERASE-RELATED-RELATED"/>
    <property type="match status" value="1"/>
</dbReference>
<dbReference type="GO" id="GO:0016747">
    <property type="term" value="F:acyltransferase activity, transferring groups other than amino-acyl groups"/>
    <property type="evidence" value="ECO:0007669"/>
    <property type="project" value="InterPro"/>
</dbReference>
<sequence length="149" mass="16428">MQILPLSPDHADAAARLWAECGLTRPWNDPQADFRMAVSGPASQVLGALADDTLVGTVMVGHEGHRGWIYYLAVAPEHRGEGLGRTLVRAAEDWVESQGVPKVMLMIRAENDEVARLYEDLGYVDQGVRVLGRFLDEDLQRMREETAGG</sequence>
<dbReference type="PANTHER" id="PTHR43877:SF2">
    <property type="entry name" value="AMINOALKYLPHOSPHONATE N-ACETYLTRANSFERASE-RELATED"/>
    <property type="match status" value="1"/>
</dbReference>
<accession>A0A0W8IAM9</accession>
<evidence type="ECO:0000256" key="1">
    <source>
        <dbReference type="ARBA" id="ARBA00022679"/>
    </source>
</evidence>
<dbReference type="PROSITE" id="PS51186">
    <property type="entry name" value="GNAT"/>
    <property type="match status" value="1"/>
</dbReference>
<dbReference type="InterPro" id="IPR016181">
    <property type="entry name" value="Acyl_CoA_acyltransferase"/>
</dbReference>
<dbReference type="AlphaFoldDB" id="A0A0W8IAM9"/>
<evidence type="ECO:0000313" key="5">
    <source>
        <dbReference type="Proteomes" id="UP000054837"/>
    </source>
</evidence>
<dbReference type="InterPro" id="IPR000182">
    <property type="entry name" value="GNAT_dom"/>
</dbReference>
<keyword evidence="1 4" id="KW-0808">Transferase</keyword>
<organism evidence="4 5">
    <name type="scientific">Serinicoccus chungangensis</name>
    <dbReference type="NCBI Taxonomy" id="767452"/>
    <lineage>
        <taxon>Bacteria</taxon>
        <taxon>Bacillati</taxon>
        <taxon>Actinomycetota</taxon>
        <taxon>Actinomycetes</taxon>
        <taxon>Micrococcales</taxon>
        <taxon>Ornithinimicrobiaceae</taxon>
        <taxon>Serinicoccus</taxon>
    </lineage>
</organism>
<comment type="caution">
    <text evidence="4">The sequence shown here is derived from an EMBL/GenBank/DDBJ whole genome shotgun (WGS) entry which is preliminary data.</text>
</comment>
<proteinExistence type="predicted"/>
<keyword evidence="2" id="KW-0012">Acyltransferase</keyword>
<reference evidence="4 5" key="1">
    <citation type="submission" date="2015-12" db="EMBL/GenBank/DDBJ databases">
        <title>Serinicoccus chungangenesis strain CD08_5 genome sequencing and assembly.</title>
        <authorList>
            <person name="Chander A.M."/>
            <person name="Kaur G."/>
            <person name="Nair G.R."/>
            <person name="Dhawan D.K."/>
            <person name="Kochhar R.K."/>
            <person name="Mayilraj S."/>
            <person name="Bhadada S.K."/>
        </authorList>
    </citation>
    <scope>NUCLEOTIDE SEQUENCE [LARGE SCALE GENOMIC DNA]</scope>
    <source>
        <strain evidence="4 5">CD08_5</strain>
    </source>
</reference>
<evidence type="ECO:0000313" key="4">
    <source>
        <dbReference type="EMBL" id="KUG56829.1"/>
    </source>
</evidence>
<dbReference type="Gene3D" id="3.40.630.30">
    <property type="match status" value="1"/>
</dbReference>
<dbReference type="InterPro" id="IPR050832">
    <property type="entry name" value="Bact_Acetyltransf"/>
</dbReference>
<dbReference type="OrthoDB" id="1821130at2"/>
<dbReference type="EMBL" id="LQBL01000011">
    <property type="protein sequence ID" value="KUG56829.1"/>
    <property type="molecule type" value="Genomic_DNA"/>
</dbReference>
<dbReference type="CDD" id="cd04301">
    <property type="entry name" value="NAT_SF"/>
    <property type="match status" value="1"/>
</dbReference>
<dbReference type="STRING" id="767452.AVL62_11890"/>
<dbReference type="RefSeq" id="WP_058890575.1">
    <property type="nucleotide sequence ID" value="NZ_BAABLU010000002.1"/>
</dbReference>
<dbReference type="Pfam" id="PF00583">
    <property type="entry name" value="Acetyltransf_1"/>
    <property type="match status" value="1"/>
</dbReference>